<protein>
    <submittedName>
        <fullName evidence="2">Uncharacterized protein</fullName>
    </submittedName>
</protein>
<evidence type="ECO:0000313" key="3">
    <source>
        <dbReference type="Proteomes" id="UP000030645"/>
    </source>
</evidence>
<evidence type="ECO:0000256" key="1">
    <source>
        <dbReference type="SAM" id="MobiDB-lite"/>
    </source>
</evidence>
<reference evidence="3" key="1">
    <citation type="submission" date="2013-01" db="EMBL/GenBank/DDBJ databases">
        <title>Draft Genome Sequence of a Mulberry Tree, Morus notabilis C.K. Schneid.</title>
        <authorList>
            <person name="He N."/>
            <person name="Zhao S."/>
        </authorList>
    </citation>
    <scope>NUCLEOTIDE SEQUENCE</scope>
</reference>
<gene>
    <name evidence="2" type="ORF">L484_002155</name>
</gene>
<dbReference type="Proteomes" id="UP000030645">
    <property type="component" value="Unassembled WGS sequence"/>
</dbReference>
<organism evidence="2 3">
    <name type="scientific">Morus notabilis</name>
    <dbReference type="NCBI Taxonomy" id="981085"/>
    <lineage>
        <taxon>Eukaryota</taxon>
        <taxon>Viridiplantae</taxon>
        <taxon>Streptophyta</taxon>
        <taxon>Embryophyta</taxon>
        <taxon>Tracheophyta</taxon>
        <taxon>Spermatophyta</taxon>
        <taxon>Magnoliopsida</taxon>
        <taxon>eudicotyledons</taxon>
        <taxon>Gunneridae</taxon>
        <taxon>Pentapetalae</taxon>
        <taxon>rosids</taxon>
        <taxon>fabids</taxon>
        <taxon>Rosales</taxon>
        <taxon>Moraceae</taxon>
        <taxon>Moreae</taxon>
        <taxon>Morus</taxon>
    </lineage>
</organism>
<evidence type="ECO:0000313" key="2">
    <source>
        <dbReference type="EMBL" id="EXB69699.1"/>
    </source>
</evidence>
<sequence length="98" mass="11025">MGQKCKRKKKLRIQIEVGPRKLIVRVKKQEESPSNTSDQSTNWQEQESVLHSPRGVFQQTNGSSSPICSAPRSCLVCYFSSKLFALGVAIHDTCRVVF</sequence>
<dbReference type="EMBL" id="KE344590">
    <property type="protein sequence ID" value="EXB69699.1"/>
    <property type="molecule type" value="Genomic_DNA"/>
</dbReference>
<dbReference type="AlphaFoldDB" id="W9RTJ0"/>
<name>W9RTJ0_9ROSA</name>
<proteinExistence type="predicted"/>
<keyword evidence="3" id="KW-1185">Reference proteome</keyword>
<feature type="compositionally biased region" description="Polar residues" evidence="1">
    <location>
        <begin position="32"/>
        <end position="48"/>
    </location>
</feature>
<feature type="region of interest" description="Disordered" evidence="1">
    <location>
        <begin position="26"/>
        <end position="48"/>
    </location>
</feature>
<accession>W9RTJ0</accession>